<accession>M2MKN1</accession>
<gene>
    <name evidence="2" type="ORF">BAUCODRAFT_121746</name>
</gene>
<dbReference type="KEGG" id="bcom:BAUCODRAFT_121746"/>
<sequence length="141" mass="15994">MSSALPNVQRITPGMSAKDVRAHAEFINDEGWKWFTNEARRILLEESPAERRTWSTMQPKVKEICRKALYKVYSEEWASESELREDICEWRLDASQYQRRRIVGRSGSGTESSASHDKEAFGKGSPPPQVASPPDVGHNTS</sequence>
<organism evidence="2 3">
    <name type="scientific">Baudoinia panamericana (strain UAMH 10762)</name>
    <name type="common">Angels' share fungus</name>
    <name type="synonym">Baudoinia compniacensis (strain UAMH 10762)</name>
    <dbReference type="NCBI Taxonomy" id="717646"/>
    <lineage>
        <taxon>Eukaryota</taxon>
        <taxon>Fungi</taxon>
        <taxon>Dikarya</taxon>
        <taxon>Ascomycota</taxon>
        <taxon>Pezizomycotina</taxon>
        <taxon>Dothideomycetes</taxon>
        <taxon>Dothideomycetidae</taxon>
        <taxon>Mycosphaerellales</taxon>
        <taxon>Teratosphaeriaceae</taxon>
        <taxon>Baudoinia</taxon>
    </lineage>
</organism>
<evidence type="ECO:0000256" key="1">
    <source>
        <dbReference type="SAM" id="MobiDB-lite"/>
    </source>
</evidence>
<reference evidence="2 3" key="1">
    <citation type="journal article" date="2012" name="PLoS Pathog.">
        <title>Diverse lifestyles and strategies of plant pathogenesis encoded in the genomes of eighteen Dothideomycetes fungi.</title>
        <authorList>
            <person name="Ohm R.A."/>
            <person name="Feau N."/>
            <person name="Henrissat B."/>
            <person name="Schoch C.L."/>
            <person name="Horwitz B.A."/>
            <person name="Barry K.W."/>
            <person name="Condon B.J."/>
            <person name="Copeland A.C."/>
            <person name="Dhillon B."/>
            <person name="Glaser F."/>
            <person name="Hesse C.N."/>
            <person name="Kosti I."/>
            <person name="LaButti K."/>
            <person name="Lindquist E.A."/>
            <person name="Lucas S."/>
            <person name="Salamov A.A."/>
            <person name="Bradshaw R.E."/>
            <person name="Ciuffetti L."/>
            <person name="Hamelin R.C."/>
            <person name="Kema G.H.J."/>
            <person name="Lawrence C."/>
            <person name="Scott J.A."/>
            <person name="Spatafora J.W."/>
            <person name="Turgeon B.G."/>
            <person name="de Wit P.J.G.M."/>
            <person name="Zhong S."/>
            <person name="Goodwin S.B."/>
            <person name="Grigoriev I.V."/>
        </authorList>
    </citation>
    <scope>NUCLEOTIDE SEQUENCE [LARGE SCALE GENOMIC DNA]</scope>
    <source>
        <strain evidence="2 3">UAMH 10762</strain>
    </source>
</reference>
<proteinExistence type="predicted"/>
<keyword evidence="3" id="KW-1185">Reference proteome</keyword>
<feature type="region of interest" description="Disordered" evidence="1">
    <location>
        <begin position="101"/>
        <end position="141"/>
    </location>
</feature>
<dbReference type="Proteomes" id="UP000011761">
    <property type="component" value="Unassembled WGS sequence"/>
</dbReference>
<evidence type="ECO:0000313" key="3">
    <source>
        <dbReference type="Proteomes" id="UP000011761"/>
    </source>
</evidence>
<dbReference type="EMBL" id="KB445554">
    <property type="protein sequence ID" value="EMC97251.1"/>
    <property type="molecule type" value="Genomic_DNA"/>
</dbReference>
<dbReference type="RefSeq" id="XP_007675728.1">
    <property type="nucleotide sequence ID" value="XM_007677538.1"/>
</dbReference>
<dbReference type="AlphaFoldDB" id="M2MKN1"/>
<dbReference type="GeneID" id="19107640"/>
<name>M2MKN1_BAUPA</name>
<dbReference type="HOGENOM" id="CLU_1824958_0_0_1"/>
<evidence type="ECO:0000313" key="2">
    <source>
        <dbReference type="EMBL" id="EMC97251.1"/>
    </source>
</evidence>
<protein>
    <submittedName>
        <fullName evidence="2">Uncharacterized protein</fullName>
    </submittedName>
</protein>